<reference evidence="10" key="1">
    <citation type="journal article" date="2013" name="Nature">
        <title>Pan genome of the phytoplankton Emiliania underpins its global distribution.</title>
        <authorList>
            <person name="Read B.A."/>
            <person name="Kegel J."/>
            <person name="Klute M.J."/>
            <person name="Kuo A."/>
            <person name="Lefebvre S.C."/>
            <person name="Maumus F."/>
            <person name="Mayer C."/>
            <person name="Miller J."/>
            <person name="Monier A."/>
            <person name="Salamov A."/>
            <person name="Young J."/>
            <person name="Aguilar M."/>
            <person name="Claverie J.M."/>
            <person name="Frickenhaus S."/>
            <person name="Gonzalez K."/>
            <person name="Herman E.K."/>
            <person name="Lin Y.C."/>
            <person name="Napier J."/>
            <person name="Ogata H."/>
            <person name="Sarno A.F."/>
            <person name="Shmutz J."/>
            <person name="Schroeder D."/>
            <person name="de Vargas C."/>
            <person name="Verret F."/>
            <person name="von Dassow P."/>
            <person name="Valentin K."/>
            <person name="Van de Peer Y."/>
            <person name="Wheeler G."/>
            <person name="Dacks J.B."/>
            <person name="Delwiche C.F."/>
            <person name="Dyhrman S.T."/>
            <person name="Glockner G."/>
            <person name="John U."/>
            <person name="Richards T."/>
            <person name="Worden A.Z."/>
            <person name="Zhang X."/>
            <person name="Grigoriev I.V."/>
            <person name="Allen A.E."/>
            <person name="Bidle K."/>
            <person name="Borodovsky M."/>
            <person name="Bowler C."/>
            <person name="Brownlee C."/>
            <person name="Cock J.M."/>
            <person name="Elias M."/>
            <person name="Gladyshev V.N."/>
            <person name="Groth M."/>
            <person name="Guda C."/>
            <person name="Hadaegh A."/>
            <person name="Iglesias-Rodriguez M.D."/>
            <person name="Jenkins J."/>
            <person name="Jones B.M."/>
            <person name="Lawson T."/>
            <person name="Leese F."/>
            <person name="Lindquist E."/>
            <person name="Lobanov A."/>
            <person name="Lomsadze A."/>
            <person name="Malik S.B."/>
            <person name="Marsh M.E."/>
            <person name="Mackinder L."/>
            <person name="Mock T."/>
            <person name="Mueller-Roeber B."/>
            <person name="Pagarete A."/>
            <person name="Parker M."/>
            <person name="Probert I."/>
            <person name="Quesneville H."/>
            <person name="Raines C."/>
            <person name="Rensing S.A."/>
            <person name="Riano-Pachon D.M."/>
            <person name="Richier S."/>
            <person name="Rokitta S."/>
            <person name="Shiraiwa Y."/>
            <person name="Soanes D.M."/>
            <person name="van der Giezen M."/>
            <person name="Wahlund T.M."/>
            <person name="Williams B."/>
            <person name="Wilson W."/>
            <person name="Wolfe G."/>
            <person name="Wurch L.L."/>
        </authorList>
    </citation>
    <scope>NUCLEOTIDE SEQUENCE</scope>
</reference>
<keyword evidence="5 8" id="KW-0238">DNA-binding</keyword>
<sequence length="60" mass="6459">AFGALGARAGVLKLSGGVDDELRSVTKVFLENLVRNAVTCTEHERSREVTPAHVLKALQQ</sequence>
<dbReference type="EnsemblProtists" id="EOD34126">
    <property type="protein sequence ID" value="EOD34126"/>
    <property type="gene ID" value="EMIHUDRAFT_60043"/>
</dbReference>
<evidence type="ECO:0000256" key="3">
    <source>
        <dbReference type="ARBA" id="ARBA00006564"/>
    </source>
</evidence>
<dbReference type="GO" id="GO:0000786">
    <property type="term" value="C:nucleosome"/>
    <property type="evidence" value="ECO:0007669"/>
    <property type="project" value="UniProtKB-KW"/>
</dbReference>
<dbReference type="STRING" id="2903.R1FF44"/>
<dbReference type="PANTHER" id="PTHR10484">
    <property type="entry name" value="HISTONE H4"/>
    <property type="match status" value="1"/>
</dbReference>
<evidence type="ECO:0000256" key="6">
    <source>
        <dbReference type="ARBA" id="ARBA00023242"/>
    </source>
</evidence>
<dbReference type="GO" id="GO:0005634">
    <property type="term" value="C:nucleus"/>
    <property type="evidence" value="ECO:0007669"/>
    <property type="project" value="UniProtKB-SubCell"/>
</dbReference>
<evidence type="ECO:0000313" key="9">
    <source>
        <dbReference type="EnsemblProtists" id="EOD34126"/>
    </source>
</evidence>
<dbReference type="GO" id="GO:0003677">
    <property type="term" value="F:DNA binding"/>
    <property type="evidence" value="ECO:0007669"/>
    <property type="project" value="UniProtKB-KW"/>
</dbReference>
<dbReference type="KEGG" id="ehx:EMIHUDRAFT_60043"/>
<evidence type="ECO:0000256" key="7">
    <source>
        <dbReference type="ARBA" id="ARBA00023269"/>
    </source>
</evidence>
<organism evidence="9 10">
    <name type="scientific">Emiliania huxleyi (strain CCMP1516)</name>
    <dbReference type="NCBI Taxonomy" id="280463"/>
    <lineage>
        <taxon>Eukaryota</taxon>
        <taxon>Haptista</taxon>
        <taxon>Haptophyta</taxon>
        <taxon>Prymnesiophyceae</taxon>
        <taxon>Isochrysidales</taxon>
        <taxon>Noelaerhabdaceae</taxon>
        <taxon>Emiliania</taxon>
    </lineage>
</organism>
<dbReference type="GO" id="GO:0030527">
    <property type="term" value="F:structural constituent of chromatin"/>
    <property type="evidence" value="ECO:0007669"/>
    <property type="project" value="InterPro"/>
</dbReference>
<dbReference type="Proteomes" id="UP000013827">
    <property type="component" value="Unassembled WGS sequence"/>
</dbReference>
<dbReference type="RefSeq" id="XP_005786555.1">
    <property type="nucleotide sequence ID" value="XM_005786498.1"/>
</dbReference>
<dbReference type="GO" id="GO:0046982">
    <property type="term" value="F:protein heterodimerization activity"/>
    <property type="evidence" value="ECO:0007669"/>
    <property type="project" value="InterPro"/>
</dbReference>
<dbReference type="InterPro" id="IPR001951">
    <property type="entry name" value="Histone_H4"/>
</dbReference>
<accession>A0A0D3KEE1</accession>
<dbReference type="AlphaFoldDB" id="A0A0D3KEE1"/>
<dbReference type="Gene3D" id="1.10.20.10">
    <property type="entry name" value="Histone, subunit A"/>
    <property type="match status" value="1"/>
</dbReference>
<reference evidence="9" key="2">
    <citation type="submission" date="2024-10" db="UniProtKB">
        <authorList>
            <consortium name="EnsemblProtists"/>
        </authorList>
    </citation>
    <scope>IDENTIFICATION</scope>
</reference>
<keyword evidence="10" id="KW-1185">Reference proteome</keyword>
<proteinExistence type="inferred from homology"/>
<evidence type="ECO:0000313" key="10">
    <source>
        <dbReference type="Proteomes" id="UP000013827"/>
    </source>
</evidence>
<dbReference type="PaxDb" id="2903-EOD34126"/>
<comment type="similarity">
    <text evidence="3 8">Belongs to the histone H4 family.</text>
</comment>
<evidence type="ECO:0000256" key="2">
    <source>
        <dbReference type="ARBA" id="ARBA00004286"/>
    </source>
</evidence>
<name>A0A0D3KEE1_EMIH1</name>
<dbReference type="SMART" id="SM00417">
    <property type="entry name" value="H4"/>
    <property type="match status" value="1"/>
</dbReference>
<dbReference type="HOGENOM" id="CLU_2949011_0_0_1"/>
<comment type="subcellular location">
    <subcellularLocation>
        <location evidence="2">Chromosome</location>
    </subcellularLocation>
    <subcellularLocation>
        <location evidence="1">Nucleus</location>
    </subcellularLocation>
</comment>
<keyword evidence="4 8" id="KW-0158">Chromosome</keyword>
<evidence type="ECO:0000256" key="5">
    <source>
        <dbReference type="ARBA" id="ARBA00023125"/>
    </source>
</evidence>
<evidence type="ECO:0000256" key="1">
    <source>
        <dbReference type="ARBA" id="ARBA00004123"/>
    </source>
</evidence>
<evidence type="ECO:0000256" key="8">
    <source>
        <dbReference type="RuleBase" id="RU000528"/>
    </source>
</evidence>
<protein>
    <recommendedName>
        <fullName evidence="8">Histone H4</fullName>
    </recommendedName>
</protein>
<keyword evidence="7 8" id="KW-0544">Nucleosome core</keyword>
<dbReference type="PRINTS" id="PR00623">
    <property type="entry name" value="HISTONEH4"/>
</dbReference>
<dbReference type="SUPFAM" id="SSF47113">
    <property type="entry name" value="Histone-fold"/>
    <property type="match status" value="1"/>
</dbReference>
<comment type="subunit">
    <text evidence="8">The nucleosome is a histone octamer containing two molecules each of H2A, H2B, H3 and H4 assembled in one H3-H4 heterotetramer and two H2A-H2B heterodimers. The octamer wraps approximately 147 bp of DNA.</text>
</comment>
<comment type="function">
    <text evidence="8">Core component of nucleosome. Nucleosomes wrap and compact DNA into chromatin, limiting DNA accessibility to the cellular machineries which require DNA as a template. Histones thereby play a central role in transcription regulation, DNA repair, DNA replication and chromosomal stability. DNA accessibility is regulated via a complex set of post-translational modifications of histones, also called histone code, and nucleosome remodeling.</text>
</comment>
<dbReference type="GeneID" id="17279396"/>
<dbReference type="InterPro" id="IPR009072">
    <property type="entry name" value="Histone-fold"/>
</dbReference>
<keyword evidence="6 8" id="KW-0539">Nucleus</keyword>
<evidence type="ECO:0000256" key="4">
    <source>
        <dbReference type="ARBA" id="ARBA00022454"/>
    </source>
</evidence>